<dbReference type="Proteomes" id="UP000823773">
    <property type="component" value="Unassembled WGS sequence"/>
</dbReference>
<accession>A0ACC5T050</accession>
<sequence length="541" mass="61519">MPEKVLERAKVVSTSDFRMSFGTDKFHWFGEVQCGMPIIRWPDGRLCQPLIFYFGYLCRLNLEQASSMEPRAYMLREWFSFLTGEGIPWYQADDFVMHRWRQRQTDEGVSEEQREKKLRSVYHFYLHVPDAMQRLEDGSLTPDFVGRNKRSNLRRYPITTKRVRTRSGEPITVWSGSRAIKHSTPDLTVPDNDQCDRVLLELRSPSKPISSSQISYIDPVIKRERDWAMGRLMVGAGLRADEVPELKLTDLTKALANEGIFKGLGRERARSIVSLAELAHDSAAQDIVLKGLKHFEVQRRRLYIGVKIKGKGRKVRHAGFMIDLIYDLLTVVVWGGRAVLIKQWQTVDPTYEPEDTLFLSFKTSDALTAGAVSDIMLKAFKAADVAGSGHDLRKNYATNLAARILSRNLDRFGYFTHAVLNTVLDEVATGLGHAKVTTTTKHYTNLAVVHSTGLESSRKRSRIMKIWEMLLQSKDMMDDERIQLCGTAMKVFAEVPKESQMYGMLSWAMTNPDYNPGGLIDLSPAPATHLRLVSDNGRLPK</sequence>
<evidence type="ECO:0000313" key="2">
    <source>
        <dbReference type="Proteomes" id="UP000823773"/>
    </source>
</evidence>
<keyword evidence="2" id="KW-1185">Reference proteome</keyword>
<name>A0ACC5T050_ENSAD</name>
<gene>
    <name evidence="1" type="ORF">J2Z19_003743</name>
</gene>
<reference evidence="1" key="1">
    <citation type="submission" date="2021-03" db="EMBL/GenBank/DDBJ databases">
        <title>Genomic Encyclopedia of Type Strains, Phase IV (KMG-IV): sequencing the most valuable type-strain genomes for metagenomic binning, comparative biology and taxonomic classification.</title>
        <authorList>
            <person name="Goeker M."/>
        </authorList>
    </citation>
    <scope>NUCLEOTIDE SEQUENCE</scope>
    <source>
        <strain evidence="1">DSM 18131</strain>
    </source>
</reference>
<evidence type="ECO:0000313" key="1">
    <source>
        <dbReference type="EMBL" id="MBP1874019.1"/>
    </source>
</evidence>
<protein>
    <submittedName>
        <fullName evidence="1">Integrase</fullName>
    </submittedName>
</protein>
<organism evidence="1 2">
    <name type="scientific">Ensifer adhaerens</name>
    <name type="common">Sinorhizobium morelense</name>
    <dbReference type="NCBI Taxonomy" id="106592"/>
    <lineage>
        <taxon>Bacteria</taxon>
        <taxon>Pseudomonadati</taxon>
        <taxon>Pseudomonadota</taxon>
        <taxon>Alphaproteobacteria</taxon>
        <taxon>Hyphomicrobiales</taxon>
        <taxon>Rhizobiaceae</taxon>
        <taxon>Sinorhizobium/Ensifer group</taxon>
        <taxon>Ensifer</taxon>
    </lineage>
</organism>
<comment type="caution">
    <text evidence="1">The sequence shown here is derived from an EMBL/GenBank/DDBJ whole genome shotgun (WGS) entry which is preliminary data.</text>
</comment>
<proteinExistence type="predicted"/>
<dbReference type="EMBL" id="JAGGJR010000006">
    <property type="protein sequence ID" value="MBP1874019.1"/>
    <property type="molecule type" value="Genomic_DNA"/>
</dbReference>